<evidence type="ECO:0000256" key="7">
    <source>
        <dbReference type="ARBA" id="ARBA00023136"/>
    </source>
</evidence>
<dbReference type="GO" id="GO:0034204">
    <property type="term" value="P:lipid translocation"/>
    <property type="evidence" value="ECO:0007669"/>
    <property type="project" value="TreeGrafter"/>
</dbReference>
<feature type="transmembrane region" description="Helical" evidence="8">
    <location>
        <begin position="325"/>
        <end position="347"/>
    </location>
</feature>
<keyword evidence="4" id="KW-0133">Cell shape</keyword>
<feature type="transmembrane region" description="Helical" evidence="8">
    <location>
        <begin position="426"/>
        <end position="444"/>
    </location>
</feature>
<dbReference type="GO" id="GO:0008360">
    <property type="term" value="P:regulation of cell shape"/>
    <property type="evidence" value="ECO:0007669"/>
    <property type="project" value="UniProtKB-KW"/>
</dbReference>
<feature type="transmembrane region" description="Helical" evidence="8">
    <location>
        <begin position="73"/>
        <end position="99"/>
    </location>
</feature>
<feature type="transmembrane region" description="Helical" evidence="8">
    <location>
        <begin position="111"/>
        <end position="135"/>
    </location>
</feature>
<feature type="transmembrane region" description="Helical" evidence="8">
    <location>
        <begin position="147"/>
        <end position="170"/>
    </location>
</feature>
<keyword evidence="2" id="KW-1003">Cell membrane</keyword>
<dbReference type="Proteomes" id="UP000265419">
    <property type="component" value="Unassembled WGS sequence"/>
</dbReference>
<accession>A0A399J6S3</accession>
<evidence type="ECO:0000256" key="2">
    <source>
        <dbReference type="ARBA" id="ARBA00022475"/>
    </source>
</evidence>
<name>A0A399J6S3_9MICC</name>
<protein>
    <submittedName>
        <fullName evidence="9">Murein biosynthesis protein MurJ</fullName>
    </submittedName>
</protein>
<dbReference type="PANTHER" id="PTHR47019">
    <property type="entry name" value="LIPID II FLIPPASE MURJ"/>
    <property type="match status" value="1"/>
</dbReference>
<dbReference type="InterPro" id="IPR004268">
    <property type="entry name" value="MurJ"/>
</dbReference>
<comment type="caution">
    <text evidence="9">The sequence shown here is derived from an EMBL/GenBank/DDBJ whole genome shotgun (WGS) entry which is preliminary data.</text>
</comment>
<evidence type="ECO:0000256" key="8">
    <source>
        <dbReference type="SAM" id="Phobius"/>
    </source>
</evidence>
<organism evidence="9 10">
    <name type="scientific">Galactobacter valiniphilus</name>
    <dbReference type="NCBI Taxonomy" id="2676122"/>
    <lineage>
        <taxon>Bacteria</taxon>
        <taxon>Bacillati</taxon>
        <taxon>Actinomycetota</taxon>
        <taxon>Actinomycetes</taxon>
        <taxon>Micrococcales</taxon>
        <taxon>Micrococcaceae</taxon>
        <taxon>Galactobacter</taxon>
    </lineage>
</organism>
<proteinExistence type="predicted"/>
<evidence type="ECO:0000256" key="1">
    <source>
        <dbReference type="ARBA" id="ARBA00004651"/>
    </source>
</evidence>
<dbReference type="GO" id="GO:0005886">
    <property type="term" value="C:plasma membrane"/>
    <property type="evidence" value="ECO:0007669"/>
    <property type="project" value="UniProtKB-SubCell"/>
</dbReference>
<comment type="subcellular location">
    <subcellularLocation>
        <location evidence="1">Cell membrane</location>
        <topology evidence="1">Multi-pass membrane protein</topology>
    </subcellularLocation>
</comment>
<evidence type="ECO:0000313" key="9">
    <source>
        <dbReference type="EMBL" id="RII41168.1"/>
    </source>
</evidence>
<feature type="transmembrane region" description="Helical" evidence="8">
    <location>
        <begin position="498"/>
        <end position="519"/>
    </location>
</feature>
<dbReference type="GO" id="GO:0009252">
    <property type="term" value="P:peptidoglycan biosynthetic process"/>
    <property type="evidence" value="ECO:0007669"/>
    <property type="project" value="UniProtKB-KW"/>
</dbReference>
<feature type="transmembrane region" description="Helical" evidence="8">
    <location>
        <begin position="282"/>
        <end position="304"/>
    </location>
</feature>
<feature type="transmembrane region" description="Helical" evidence="8">
    <location>
        <begin position="232"/>
        <end position="253"/>
    </location>
</feature>
<dbReference type="PRINTS" id="PR01806">
    <property type="entry name" value="VIRFACTRMVIN"/>
</dbReference>
<sequence length="546" mass="57986">MASGTLVSRVLGFVRTFLLAIAIGSVSSVADAFEKANTVPTIIFMLLAGGIFNVVLVPQLIKASKAADRGGSYTSKLITLTVVVMGIITALLTLASPWILRALSSGWSTELLHIGTIFTYWCMPQVFFYGLYAVLGQVLNAHGRFGAYMWAPVANNVLQLILLGAFILIFQGYHGAPATQLRDWSTAQTVLLAGGATLGIAVQALVLIWPLRKLGLRLRADFSWRGIGLKHVGKMAAWTLAAMIIGNLTNLYFGKLVSAATEARKSMGAAGASVPGEAALNISQLITVLPHSIFALSLATVLFNELSHAFTDRRQHEVGAMLNKGLRTTAVPIMFFTVGFIVLAGPLGRLFGGTAAATANDAGAAIGILIALTALGLPAKSYTFFLQRTFYAQEDTRTPMLIQSGYAVLGLALATAASFLVPATQIAYALAIIYAVTNVAQALLAHWAVKRRLGGYGAVSVMDAYIRIGVMAAFSGAAGAVVLWFMGGFDFGFAWNGYGPAILSIVATGLTMGVIYLFLLRFAHVSELEDFMGPLARRLPGGPRRR</sequence>
<dbReference type="GO" id="GO:0015648">
    <property type="term" value="F:lipid-linked peptidoglycan transporter activity"/>
    <property type="evidence" value="ECO:0007669"/>
    <property type="project" value="TreeGrafter"/>
</dbReference>
<keyword evidence="6 8" id="KW-1133">Transmembrane helix</keyword>
<feature type="transmembrane region" description="Helical" evidence="8">
    <location>
        <begin position="400"/>
        <end position="420"/>
    </location>
</feature>
<dbReference type="AlphaFoldDB" id="A0A399J6S3"/>
<evidence type="ECO:0000256" key="4">
    <source>
        <dbReference type="ARBA" id="ARBA00022960"/>
    </source>
</evidence>
<dbReference type="InterPro" id="IPR051050">
    <property type="entry name" value="Lipid_II_flippase_MurJ/MviN"/>
</dbReference>
<reference evidence="9 10" key="1">
    <citation type="submission" date="2018-07" db="EMBL/GenBank/DDBJ databases">
        <title>Arthrobacter sp. nov., isolated from raw cow's milk with high bacterial count.</title>
        <authorList>
            <person name="Hahne J."/>
            <person name="Isele D."/>
            <person name="Lipski A."/>
        </authorList>
    </citation>
    <scope>NUCLEOTIDE SEQUENCE [LARGE SCALE GENOMIC DNA]</scope>
    <source>
        <strain evidence="9 10">JZ R-35</strain>
    </source>
</reference>
<keyword evidence="5" id="KW-0573">Peptidoglycan synthesis</keyword>
<feature type="transmembrane region" description="Helical" evidence="8">
    <location>
        <begin position="464"/>
        <end position="486"/>
    </location>
</feature>
<evidence type="ECO:0000256" key="6">
    <source>
        <dbReference type="ARBA" id="ARBA00022989"/>
    </source>
</evidence>
<keyword evidence="10" id="KW-1185">Reference proteome</keyword>
<dbReference type="Pfam" id="PF03023">
    <property type="entry name" value="MurJ"/>
    <property type="match status" value="1"/>
</dbReference>
<gene>
    <name evidence="9" type="ORF">DWB68_13925</name>
</gene>
<dbReference type="PANTHER" id="PTHR47019:SF1">
    <property type="entry name" value="LIPID II FLIPPASE MURJ"/>
    <property type="match status" value="1"/>
</dbReference>
<feature type="transmembrane region" description="Helical" evidence="8">
    <location>
        <begin position="362"/>
        <end position="379"/>
    </location>
</feature>
<evidence type="ECO:0000256" key="5">
    <source>
        <dbReference type="ARBA" id="ARBA00022984"/>
    </source>
</evidence>
<evidence type="ECO:0000256" key="3">
    <source>
        <dbReference type="ARBA" id="ARBA00022692"/>
    </source>
</evidence>
<feature type="transmembrane region" description="Helical" evidence="8">
    <location>
        <begin position="190"/>
        <end position="211"/>
    </location>
</feature>
<evidence type="ECO:0000313" key="10">
    <source>
        <dbReference type="Proteomes" id="UP000265419"/>
    </source>
</evidence>
<dbReference type="EMBL" id="QQXK01000034">
    <property type="protein sequence ID" value="RII41168.1"/>
    <property type="molecule type" value="Genomic_DNA"/>
</dbReference>
<feature type="transmembrane region" description="Helical" evidence="8">
    <location>
        <begin position="42"/>
        <end position="61"/>
    </location>
</feature>
<keyword evidence="3 8" id="KW-0812">Transmembrane</keyword>
<keyword evidence="7 8" id="KW-0472">Membrane</keyword>